<dbReference type="SUPFAM" id="SSF55804">
    <property type="entry name" value="Phoshotransferase/anion transport protein"/>
    <property type="match status" value="1"/>
</dbReference>
<dbReference type="PROSITE" id="PS51094">
    <property type="entry name" value="PTS_EIIA_TYPE_2"/>
    <property type="match status" value="1"/>
</dbReference>
<dbReference type="Pfam" id="PF00359">
    <property type="entry name" value="PTS_EIIA_2"/>
    <property type="match status" value="1"/>
</dbReference>
<evidence type="ECO:0000313" key="13">
    <source>
        <dbReference type="EMBL" id="SDW37548.1"/>
    </source>
</evidence>
<dbReference type="STRING" id="1122204.SAMN05421781_1192"/>
<name>A0A1H2T120_9BACI</name>
<dbReference type="CDD" id="cd00211">
    <property type="entry name" value="PTS_IIA_fru"/>
    <property type="match status" value="1"/>
</dbReference>
<keyword evidence="6" id="KW-0808">Transferase</keyword>
<evidence type="ECO:0000256" key="5">
    <source>
        <dbReference type="ARBA" id="ARBA00022597"/>
    </source>
</evidence>
<evidence type="ECO:0000256" key="2">
    <source>
        <dbReference type="ARBA" id="ARBA00014783"/>
    </source>
</evidence>
<evidence type="ECO:0000259" key="12">
    <source>
        <dbReference type="PROSITE" id="PS51094"/>
    </source>
</evidence>
<proteinExistence type="predicted"/>
<dbReference type="InterPro" id="IPR002178">
    <property type="entry name" value="PTS_EIIA_type-2_dom"/>
</dbReference>
<evidence type="ECO:0000256" key="6">
    <source>
        <dbReference type="ARBA" id="ARBA00022679"/>
    </source>
</evidence>
<evidence type="ECO:0000256" key="10">
    <source>
        <dbReference type="ARBA" id="ARBA00030956"/>
    </source>
</evidence>
<feature type="domain" description="PTS EIIA type-2" evidence="12">
    <location>
        <begin position="4"/>
        <end position="143"/>
    </location>
</feature>
<organism evidence="13 14">
    <name type="scientific">Marinococcus luteus</name>
    <dbReference type="NCBI Taxonomy" id="1122204"/>
    <lineage>
        <taxon>Bacteria</taxon>
        <taxon>Bacillati</taxon>
        <taxon>Bacillota</taxon>
        <taxon>Bacilli</taxon>
        <taxon>Bacillales</taxon>
        <taxon>Bacillaceae</taxon>
        <taxon>Marinococcus</taxon>
    </lineage>
</organism>
<keyword evidence="7" id="KW-0598">Phosphotransferase system</keyword>
<evidence type="ECO:0000256" key="4">
    <source>
        <dbReference type="ARBA" id="ARBA00022553"/>
    </source>
</evidence>
<evidence type="ECO:0000256" key="11">
    <source>
        <dbReference type="ARBA" id="ARBA00030962"/>
    </source>
</evidence>
<dbReference type="PANTHER" id="PTHR30181">
    <property type="entry name" value="MANNITOL PERMEASE IIC COMPONENT"/>
    <property type="match status" value="1"/>
</dbReference>
<evidence type="ECO:0000256" key="7">
    <source>
        <dbReference type="ARBA" id="ARBA00022683"/>
    </source>
</evidence>
<dbReference type="OrthoDB" id="1640042at2"/>
<reference evidence="13 14" key="1">
    <citation type="submission" date="2016-10" db="EMBL/GenBank/DDBJ databases">
        <authorList>
            <person name="de Groot N.N."/>
        </authorList>
    </citation>
    <scope>NUCLEOTIDE SEQUENCE [LARGE SCALE GENOMIC DNA]</scope>
    <source>
        <strain evidence="13 14">DSM 23126</strain>
    </source>
</reference>
<dbReference type="GO" id="GO:0090563">
    <property type="term" value="F:protein-phosphocysteine-sugar phosphotransferase activity"/>
    <property type="evidence" value="ECO:0007669"/>
    <property type="project" value="TreeGrafter"/>
</dbReference>
<gene>
    <name evidence="13" type="ORF">SAMN05421781_1192</name>
</gene>
<keyword evidence="3" id="KW-0813">Transport</keyword>
<keyword evidence="14" id="KW-1185">Reference proteome</keyword>
<dbReference type="Proteomes" id="UP000199488">
    <property type="component" value="Unassembled WGS sequence"/>
</dbReference>
<dbReference type="RefSeq" id="WP_091612417.1">
    <property type="nucleotide sequence ID" value="NZ_FNNC01000002.1"/>
</dbReference>
<dbReference type="Gene3D" id="3.40.930.10">
    <property type="entry name" value="Mannitol-specific EII, Chain A"/>
    <property type="match status" value="1"/>
</dbReference>
<dbReference type="GO" id="GO:0016301">
    <property type="term" value="F:kinase activity"/>
    <property type="evidence" value="ECO:0007669"/>
    <property type="project" value="UniProtKB-KW"/>
</dbReference>
<dbReference type="PROSITE" id="PS00372">
    <property type="entry name" value="PTS_EIIA_TYPE_2_HIS"/>
    <property type="match status" value="1"/>
</dbReference>
<keyword evidence="4" id="KW-0597">Phosphoprotein</keyword>
<evidence type="ECO:0000256" key="8">
    <source>
        <dbReference type="ARBA" id="ARBA00022777"/>
    </source>
</evidence>
<comment type="function">
    <text evidence="1">The phosphoenolpyruvate-dependent sugar phosphotransferase system (sugar PTS), a major carbohydrate active transport system, catalyzes the phosphorylation of incoming sugar substrates concomitantly with their translocation across the cell membrane. The enzyme II CmtAB PTS system is involved in D-mannitol transport.</text>
</comment>
<dbReference type="InterPro" id="IPR016152">
    <property type="entry name" value="PTrfase/Anion_transptr"/>
</dbReference>
<dbReference type="EMBL" id="FNNC01000002">
    <property type="protein sequence ID" value="SDW37548.1"/>
    <property type="molecule type" value="Genomic_DNA"/>
</dbReference>
<keyword evidence="8" id="KW-0418">Kinase</keyword>
<dbReference type="GO" id="GO:0009401">
    <property type="term" value="P:phosphoenolpyruvate-dependent sugar phosphotransferase system"/>
    <property type="evidence" value="ECO:0007669"/>
    <property type="project" value="UniProtKB-KW"/>
</dbReference>
<dbReference type="AlphaFoldDB" id="A0A1H2T120"/>
<protein>
    <recommendedName>
        <fullName evidence="2">Mannitol-specific phosphotransferase enzyme IIA component</fullName>
    </recommendedName>
    <alternativeName>
        <fullName evidence="10">EIIA</fullName>
    </alternativeName>
    <alternativeName>
        <fullName evidence="11">EIII</fullName>
    </alternativeName>
    <alternativeName>
        <fullName evidence="9">PTS system mannitol-specific EIIA component</fullName>
    </alternativeName>
</protein>
<dbReference type="InterPro" id="IPR050893">
    <property type="entry name" value="Sugar_PTS"/>
</dbReference>
<dbReference type="PANTHER" id="PTHR30181:SF2">
    <property type="entry name" value="PTS SYSTEM MANNITOL-SPECIFIC EIICBA COMPONENT"/>
    <property type="match status" value="1"/>
</dbReference>
<dbReference type="GO" id="GO:0005886">
    <property type="term" value="C:plasma membrane"/>
    <property type="evidence" value="ECO:0007669"/>
    <property type="project" value="TreeGrafter"/>
</dbReference>
<evidence type="ECO:0000256" key="1">
    <source>
        <dbReference type="ARBA" id="ARBA00002434"/>
    </source>
</evidence>
<sequence length="146" mass="15868">MTKPVLQKENVKMNVSLGGKEEAIREAGGVLVDNGYVQQNYIDSMLEREKVTSTFMGNGVAIPHGTEDSREWVDHSGLSVVQVPDGVDFDGNNVRILIGIAGKGDEHLNILSKIAIVCSDEDNIEKMVQASSKEELLEVIGEVELS</sequence>
<evidence type="ECO:0000313" key="14">
    <source>
        <dbReference type="Proteomes" id="UP000199488"/>
    </source>
</evidence>
<accession>A0A1H2T120</accession>
<evidence type="ECO:0000256" key="3">
    <source>
        <dbReference type="ARBA" id="ARBA00022448"/>
    </source>
</evidence>
<keyword evidence="5" id="KW-0762">Sugar transport</keyword>
<evidence type="ECO:0000256" key="9">
    <source>
        <dbReference type="ARBA" id="ARBA00029908"/>
    </source>
</evidence>